<dbReference type="EMBL" id="GBRH01219283">
    <property type="protein sequence ID" value="JAD78612.1"/>
    <property type="molecule type" value="Transcribed_RNA"/>
</dbReference>
<dbReference type="Pfam" id="PF16212">
    <property type="entry name" value="PhoLip_ATPase_C"/>
    <property type="match status" value="1"/>
</dbReference>
<evidence type="ECO:0000256" key="4">
    <source>
        <dbReference type="SAM" id="Phobius"/>
    </source>
</evidence>
<evidence type="ECO:0000256" key="3">
    <source>
        <dbReference type="ARBA" id="ARBA00022842"/>
    </source>
</evidence>
<sequence length="147" mass="16934">MLNGMCCSLIIYFGALNAVLIQAVRLDGRVAGFDILGVTMYTCVVWTVNCQLALYSSYFTWIQHFVIWGSILIWYTFLVIYGMFPAAISTSAYHVFLEACAPSPIYWLLTLVIVVTALLPFFLYKIMRSLFFPQYHDQVQRTNSKKW</sequence>
<keyword evidence="4" id="KW-0472">Membrane</keyword>
<dbReference type="AlphaFoldDB" id="A0A0A9D4H7"/>
<keyword evidence="2" id="KW-0479">Metal-binding</keyword>
<dbReference type="InterPro" id="IPR032630">
    <property type="entry name" value="P_typ_ATPase_c"/>
</dbReference>
<keyword evidence="4" id="KW-1133">Transmembrane helix</keyword>
<comment type="subcellular location">
    <subcellularLocation>
        <location evidence="1">Membrane</location>
        <topology evidence="1">Multi-pass membrane protein</topology>
    </subcellularLocation>
</comment>
<dbReference type="InterPro" id="IPR023298">
    <property type="entry name" value="ATPase_P-typ_TM_dom_sf"/>
</dbReference>
<dbReference type="PANTHER" id="PTHR24092">
    <property type="entry name" value="PROBABLE PHOSPHOLIPID-TRANSPORTING ATPASE"/>
    <property type="match status" value="1"/>
</dbReference>
<evidence type="ECO:0000256" key="1">
    <source>
        <dbReference type="ARBA" id="ARBA00004141"/>
    </source>
</evidence>
<evidence type="ECO:0000256" key="2">
    <source>
        <dbReference type="ARBA" id="ARBA00022723"/>
    </source>
</evidence>
<dbReference type="GO" id="GO:0046872">
    <property type="term" value="F:metal ion binding"/>
    <property type="evidence" value="ECO:0007669"/>
    <property type="project" value="UniProtKB-KW"/>
</dbReference>
<feature type="transmembrane region" description="Helical" evidence="4">
    <location>
        <begin position="104"/>
        <end position="124"/>
    </location>
</feature>
<feature type="transmembrane region" description="Helical" evidence="4">
    <location>
        <begin position="65"/>
        <end position="84"/>
    </location>
</feature>
<dbReference type="GO" id="GO:0140326">
    <property type="term" value="F:ATPase-coupled intramembrane lipid transporter activity"/>
    <property type="evidence" value="ECO:0007669"/>
    <property type="project" value="TreeGrafter"/>
</dbReference>
<name>A0A0A9D4H7_ARUDO</name>
<protein>
    <recommendedName>
        <fullName evidence="5">P-type ATPase C-terminal domain-containing protein</fullName>
    </recommendedName>
</protein>
<reference evidence="6" key="2">
    <citation type="journal article" date="2015" name="Data Brief">
        <title>Shoot transcriptome of the giant reed, Arundo donax.</title>
        <authorList>
            <person name="Barrero R.A."/>
            <person name="Guerrero F.D."/>
            <person name="Moolhuijzen P."/>
            <person name="Goolsby J.A."/>
            <person name="Tidwell J."/>
            <person name="Bellgard S.E."/>
            <person name="Bellgard M.I."/>
        </authorList>
    </citation>
    <scope>NUCLEOTIDE SEQUENCE</scope>
    <source>
        <tissue evidence="6">Shoot tissue taken approximately 20 cm above the soil surface</tissue>
    </source>
</reference>
<organism evidence="6">
    <name type="scientific">Arundo donax</name>
    <name type="common">Giant reed</name>
    <name type="synonym">Donax arundinaceus</name>
    <dbReference type="NCBI Taxonomy" id="35708"/>
    <lineage>
        <taxon>Eukaryota</taxon>
        <taxon>Viridiplantae</taxon>
        <taxon>Streptophyta</taxon>
        <taxon>Embryophyta</taxon>
        <taxon>Tracheophyta</taxon>
        <taxon>Spermatophyta</taxon>
        <taxon>Magnoliopsida</taxon>
        <taxon>Liliopsida</taxon>
        <taxon>Poales</taxon>
        <taxon>Poaceae</taxon>
        <taxon>PACMAD clade</taxon>
        <taxon>Arundinoideae</taxon>
        <taxon>Arundineae</taxon>
        <taxon>Arundo</taxon>
    </lineage>
</organism>
<dbReference type="SUPFAM" id="SSF81665">
    <property type="entry name" value="Calcium ATPase, transmembrane domain M"/>
    <property type="match status" value="1"/>
</dbReference>
<dbReference type="PANTHER" id="PTHR24092:SF165">
    <property type="entry name" value="PHOSPHOLIPID-TRANSPORTING ATPASE 8-RELATED"/>
    <property type="match status" value="1"/>
</dbReference>
<evidence type="ECO:0000313" key="6">
    <source>
        <dbReference type="EMBL" id="JAD78612.1"/>
    </source>
</evidence>
<reference evidence="6" key="1">
    <citation type="submission" date="2014-09" db="EMBL/GenBank/DDBJ databases">
        <authorList>
            <person name="Magalhaes I.L.F."/>
            <person name="Oliveira U."/>
            <person name="Santos F.R."/>
            <person name="Vidigal T.H.D.A."/>
            <person name="Brescovit A.D."/>
            <person name="Santos A.J."/>
        </authorList>
    </citation>
    <scope>NUCLEOTIDE SEQUENCE</scope>
    <source>
        <tissue evidence="6">Shoot tissue taken approximately 20 cm above the soil surface</tissue>
    </source>
</reference>
<feature type="domain" description="P-type ATPase C-terminal" evidence="5">
    <location>
        <begin position="1"/>
        <end position="134"/>
    </location>
</feature>
<accession>A0A0A9D4H7</accession>
<dbReference type="GO" id="GO:0045332">
    <property type="term" value="P:phospholipid translocation"/>
    <property type="evidence" value="ECO:0007669"/>
    <property type="project" value="TreeGrafter"/>
</dbReference>
<keyword evidence="3" id="KW-0460">Magnesium</keyword>
<evidence type="ECO:0000259" key="5">
    <source>
        <dbReference type="Pfam" id="PF16212"/>
    </source>
</evidence>
<dbReference type="GO" id="GO:0005886">
    <property type="term" value="C:plasma membrane"/>
    <property type="evidence" value="ECO:0007669"/>
    <property type="project" value="TreeGrafter"/>
</dbReference>
<proteinExistence type="predicted"/>
<keyword evidence="4" id="KW-0812">Transmembrane</keyword>
<feature type="transmembrane region" description="Helical" evidence="4">
    <location>
        <begin position="39"/>
        <end position="58"/>
    </location>
</feature>